<evidence type="ECO:0000313" key="4">
    <source>
        <dbReference type="Proteomes" id="UP000262477"/>
    </source>
</evidence>
<dbReference type="AlphaFoldDB" id="A0A371PWA0"/>
<name>A0A371PWA0_STRIH</name>
<protein>
    <submittedName>
        <fullName evidence="3">Uncharacterized protein</fullName>
    </submittedName>
</protein>
<reference evidence="3 4" key="1">
    <citation type="submission" date="2018-08" db="EMBL/GenBank/DDBJ databases">
        <title>Streptomyces NEAU-D10 sp. nov., a novel Actinomycete isolated from soil.</title>
        <authorList>
            <person name="Jin L."/>
        </authorList>
    </citation>
    <scope>NUCLEOTIDE SEQUENCE [LARGE SCALE GENOMIC DNA]</scope>
    <source>
        <strain evidence="3 4">NEAU-D10</strain>
    </source>
</reference>
<sequence>MGDVSWADGLSGLSALAGVGTAVVALLIRRSANEAAQHSNQAAERANAAAEMVAQVERERWHHEMTPRFDVTVTRLGPGADQPA</sequence>
<keyword evidence="2" id="KW-0472">Membrane</keyword>
<proteinExistence type="predicted"/>
<dbReference type="Proteomes" id="UP000262477">
    <property type="component" value="Unassembled WGS sequence"/>
</dbReference>
<organism evidence="3 4">
    <name type="scientific">Streptomyces inhibens</name>
    <dbReference type="NCBI Taxonomy" id="2293571"/>
    <lineage>
        <taxon>Bacteria</taxon>
        <taxon>Bacillati</taxon>
        <taxon>Actinomycetota</taxon>
        <taxon>Actinomycetes</taxon>
        <taxon>Kitasatosporales</taxon>
        <taxon>Streptomycetaceae</taxon>
        <taxon>Streptomyces</taxon>
    </lineage>
</organism>
<evidence type="ECO:0000256" key="2">
    <source>
        <dbReference type="SAM" id="Phobius"/>
    </source>
</evidence>
<keyword evidence="2" id="KW-0812">Transmembrane</keyword>
<gene>
    <name evidence="3" type="ORF">DY245_31850</name>
</gene>
<feature type="transmembrane region" description="Helical" evidence="2">
    <location>
        <begin position="6"/>
        <end position="28"/>
    </location>
</feature>
<evidence type="ECO:0000313" key="3">
    <source>
        <dbReference type="EMBL" id="REK86531.1"/>
    </source>
</evidence>
<feature type="region of interest" description="Disordered" evidence="1">
    <location>
        <begin position="60"/>
        <end position="84"/>
    </location>
</feature>
<keyword evidence="4" id="KW-1185">Reference proteome</keyword>
<keyword evidence="2" id="KW-1133">Transmembrane helix</keyword>
<comment type="caution">
    <text evidence="3">The sequence shown here is derived from an EMBL/GenBank/DDBJ whole genome shotgun (WGS) entry which is preliminary data.</text>
</comment>
<accession>A0A371PWA0</accession>
<dbReference type="EMBL" id="QUAC01000245">
    <property type="protein sequence ID" value="REK86531.1"/>
    <property type="molecule type" value="Genomic_DNA"/>
</dbReference>
<evidence type="ECO:0000256" key="1">
    <source>
        <dbReference type="SAM" id="MobiDB-lite"/>
    </source>
</evidence>